<keyword evidence="2" id="KW-1185">Reference proteome</keyword>
<protein>
    <submittedName>
        <fullName evidence="3">Uncharacterized protein C11orf97 homolog isoform X2</fullName>
    </submittedName>
</protein>
<evidence type="ECO:0000256" key="1">
    <source>
        <dbReference type="SAM" id="MobiDB-lite"/>
    </source>
</evidence>
<dbReference type="Proteomes" id="UP001108280">
    <property type="component" value="Chromosome 4"/>
</dbReference>
<gene>
    <name evidence="3" type="primary">CUNH11orf97</name>
</gene>
<dbReference type="GeneID" id="100755104"/>
<reference evidence="2" key="1">
    <citation type="journal article" date="2018" name="Biotechnol. Bioeng.">
        <title>A reference genome of the Chinese hamster based on a hybrid assembly strategy.</title>
        <authorList>
            <person name="Rupp O."/>
            <person name="MacDonald M.L."/>
            <person name="Li S."/>
            <person name="Dhiman H."/>
            <person name="Polson S."/>
            <person name="Griep S."/>
            <person name="Heffner K."/>
            <person name="Hernandez I."/>
            <person name="Brinkrolf K."/>
            <person name="Jadhav V."/>
            <person name="Samoudi M."/>
            <person name="Hao H."/>
            <person name="Kingham B."/>
            <person name="Goesmann A."/>
            <person name="Betenbaugh M.J."/>
            <person name="Lewis N.E."/>
            <person name="Borth N."/>
            <person name="Lee K.H."/>
        </authorList>
    </citation>
    <scope>NUCLEOTIDE SEQUENCE [LARGE SCALE GENOMIC DNA]</scope>
    <source>
        <strain evidence="2">17A/GY</strain>
    </source>
</reference>
<dbReference type="KEGG" id="cge:100755104"/>
<evidence type="ECO:0000313" key="2">
    <source>
        <dbReference type="Proteomes" id="UP001108280"/>
    </source>
</evidence>
<dbReference type="PANTHER" id="PTHR38326:SF1">
    <property type="entry name" value="CHROMOSOME 11 OPEN READING FRAME 97"/>
    <property type="match status" value="1"/>
</dbReference>
<proteinExistence type="predicted"/>
<accession>A0A9J7H0T0</accession>
<dbReference type="OrthoDB" id="6154260at2759"/>
<dbReference type="PANTHER" id="PTHR38326">
    <property type="entry name" value="CHROMOSOME 11 OPEN READING FRAME 97"/>
    <property type="match status" value="1"/>
</dbReference>
<sequence length="175" mass="20047">MRRQEALVVTAGTAAEASRDGEQPRPPGLGCRARAEPGGPQEPRQQWKTFLYCEPHKRIKEVLEEELSIKRDECHVKSTPAVALDGIWSIKRNLPMGGMMPGQQSRNSSLPQAKYYSRHGGLRKCFIKTSTVNQKLKPRDYILEWSRGTRNWWEVETVYESYEPDGLEYTAEKPK</sequence>
<dbReference type="GO" id="GO:0097546">
    <property type="term" value="C:ciliary base"/>
    <property type="evidence" value="ECO:0007669"/>
    <property type="project" value="TreeGrafter"/>
</dbReference>
<reference evidence="2" key="2">
    <citation type="journal article" date="2020" name="Biotechnol. Bioeng.">
        <title>Chromosome-scale scaffolds for the Chinese hamster reference genome assembly to facilitate the study of the CHO epigenome.</title>
        <authorList>
            <person name="Hilliard W."/>
            <person name="MacDonald M."/>
            <person name="Lee K.H."/>
        </authorList>
    </citation>
    <scope>NUCLEOTIDE SEQUENCE [LARGE SCALE GENOMIC DNA]</scope>
    <source>
        <strain evidence="2">17A/GY</strain>
    </source>
</reference>
<dbReference type="RefSeq" id="XP_035300087.1">
    <property type="nucleotide sequence ID" value="XM_035444196.1"/>
</dbReference>
<dbReference type="InterPro" id="IPR040429">
    <property type="entry name" value="C11orf97-like"/>
</dbReference>
<organism evidence="2 3">
    <name type="scientific">Cricetulus griseus</name>
    <name type="common">Chinese hamster</name>
    <name type="synonym">Cricetulus barabensis griseus</name>
    <dbReference type="NCBI Taxonomy" id="10029"/>
    <lineage>
        <taxon>Eukaryota</taxon>
        <taxon>Metazoa</taxon>
        <taxon>Chordata</taxon>
        <taxon>Craniata</taxon>
        <taxon>Vertebrata</taxon>
        <taxon>Euteleostomi</taxon>
        <taxon>Mammalia</taxon>
        <taxon>Eutheria</taxon>
        <taxon>Euarchontoglires</taxon>
        <taxon>Glires</taxon>
        <taxon>Rodentia</taxon>
        <taxon>Myomorpha</taxon>
        <taxon>Muroidea</taxon>
        <taxon>Cricetidae</taxon>
        <taxon>Cricetinae</taxon>
        <taxon>Cricetulus</taxon>
    </lineage>
</organism>
<reference evidence="3" key="3">
    <citation type="submission" date="2025-08" db="UniProtKB">
        <authorList>
            <consortium name="RefSeq"/>
        </authorList>
    </citation>
    <scope>IDENTIFICATION</scope>
    <source>
        <strain evidence="3">17A/GY</strain>
        <tissue evidence="3">Liver</tissue>
    </source>
</reference>
<dbReference type="CTD" id="109305548"/>
<dbReference type="AlphaFoldDB" id="A0A9J7H0T0"/>
<feature type="region of interest" description="Disordered" evidence="1">
    <location>
        <begin position="1"/>
        <end position="44"/>
    </location>
</feature>
<evidence type="ECO:0000313" key="3">
    <source>
        <dbReference type="RefSeq" id="XP_035300087.1"/>
    </source>
</evidence>
<name>A0A9J7H0T0_CRIGR</name>